<name>A0A929RZB2_9BACT</name>
<dbReference type="Gene3D" id="3.40.1170.60">
    <property type="match status" value="1"/>
</dbReference>
<dbReference type="InterPro" id="IPR036775">
    <property type="entry name" value="DNA_pol_Y-fam_lit_finger_sf"/>
</dbReference>
<proteinExistence type="inferred from homology"/>
<dbReference type="InterPro" id="IPR001126">
    <property type="entry name" value="UmuC"/>
</dbReference>
<evidence type="ECO:0000313" key="7">
    <source>
        <dbReference type="EMBL" id="MBF0970612.1"/>
    </source>
</evidence>
<dbReference type="PANTHER" id="PTHR11076:SF34">
    <property type="entry name" value="PROTEIN UMUC"/>
    <property type="match status" value="1"/>
</dbReference>
<dbReference type="AlphaFoldDB" id="A0A929RZB2"/>
<dbReference type="SUPFAM" id="SSF56672">
    <property type="entry name" value="DNA/RNA polymerases"/>
    <property type="match status" value="1"/>
</dbReference>
<evidence type="ECO:0000256" key="3">
    <source>
        <dbReference type="ARBA" id="ARBA00023199"/>
    </source>
</evidence>
<sequence length="422" mass="47832">MWALADCNSFFCSVEKAFHPGLRGKPVCVLSSNDGNIVALTPEAKKIGIKRGDPVFKVRDLISYHNVKLFSANMKLYAAMSRRVTNMLRKRIHHVENYSIDESFCCLDGYEQLYDMENFMRDIVEDVRLWTAIPMSVGIAPSKTLAKVGSKFAKQYKGYRSVCLIDTEEKRRKALALVDLSDVWGIGRRTLKKLAYYGIHTPLAFADKSESWVKSHFTLPMIRTWKELNGVDCIDTTEVIAKQTICTSRSFGNMVTELEDLKASVAHFASSCANKLRGQHSLCRSITVFIATNRFREDLPQYNNMLTYTLPIATADTLEITNTAIAILQELYRPGIQYKKSGVVLGDISSGKAISQDLFDHISNRSERHQLMHFIDNINQRYGTKTILLGIEGVGKQKWAAKCEQRTPNYLTDINEIMTIRI</sequence>
<evidence type="ECO:0000256" key="2">
    <source>
        <dbReference type="ARBA" id="ARBA00022763"/>
    </source>
</evidence>
<dbReference type="InterPro" id="IPR050116">
    <property type="entry name" value="DNA_polymerase-Y"/>
</dbReference>
<comment type="similarity">
    <text evidence="1">Belongs to the DNA polymerase type-Y family.</text>
</comment>
<evidence type="ECO:0000256" key="5">
    <source>
        <dbReference type="ARBA" id="ARBA00023236"/>
    </source>
</evidence>
<dbReference type="GO" id="GO:0009432">
    <property type="term" value="P:SOS response"/>
    <property type="evidence" value="ECO:0007669"/>
    <property type="project" value="UniProtKB-KW"/>
</dbReference>
<comment type="caution">
    <text evidence="7">The sequence shown here is derived from an EMBL/GenBank/DDBJ whole genome shotgun (WGS) entry which is preliminary data.</text>
</comment>
<dbReference type="Pfam" id="PF13438">
    <property type="entry name" value="DUF4113"/>
    <property type="match status" value="1"/>
</dbReference>
<dbReference type="RefSeq" id="WP_303764148.1">
    <property type="nucleotide sequence ID" value="NZ_JABZGR010000017.1"/>
</dbReference>
<dbReference type="GO" id="GO:0003684">
    <property type="term" value="F:damaged DNA binding"/>
    <property type="evidence" value="ECO:0007669"/>
    <property type="project" value="InterPro"/>
</dbReference>
<dbReference type="GO" id="GO:0005829">
    <property type="term" value="C:cytosol"/>
    <property type="evidence" value="ECO:0007669"/>
    <property type="project" value="TreeGrafter"/>
</dbReference>
<evidence type="ECO:0000259" key="6">
    <source>
        <dbReference type="PROSITE" id="PS50173"/>
    </source>
</evidence>
<dbReference type="Proteomes" id="UP000704068">
    <property type="component" value="Unassembled WGS sequence"/>
</dbReference>
<dbReference type="EMBL" id="JABZGR010000017">
    <property type="protein sequence ID" value="MBF0970612.1"/>
    <property type="molecule type" value="Genomic_DNA"/>
</dbReference>
<dbReference type="InterPro" id="IPR025188">
    <property type="entry name" value="DUF4113"/>
</dbReference>
<dbReference type="GO" id="GO:0003887">
    <property type="term" value="F:DNA-directed DNA polymerase activity"/>
    <property type="evidence" value="ECO:0007669"/>
    <property type="project" value="TreeGrafter"/>
</dbReference>
<keyword evidence="3" id="KW-0741">SOS mutagenesis</keyword>
<gene>
    <name evidence="7" type="ORF">HXK21_06170</name>
</gene>
<dbReference type="InterPro" id="IPR043128">
    <property type="entry name" value="Rev_trsase/Diguanyl_cyclase"/>
</dbReference>
<dbReference type="Pfam" id="PF00817">
    <property type="entry name" value="IMS"/>
    <property type="match status" value="1"/>
</dbReference>
<dbReference type="GO" id="GO:0006281">
    <property type="term" value="P:DNA repair"/>
    <property type="evidence" value="ECO:0007669"/>
    <property type="project" value="UniProtKB-KW"/>
</dbReference>
<accession>A0A929RZB2</accession>
<evidence type="ECO:0000256" key="1">
    <source>
        <dbReference type="ARBA" id="ARBA00010945"/>
    </source>
</evidence>
<dbReference type="GO" id="GO:0042276">
    <property type="term" value="P:error-prone translesion synthesis"/>
    <property type="evidence" value="ECO:0007669"/>
    <property type="project" value="TreeGrafter"/>
</dbReference>
<keyword evidence="2" id="KW-0227">DNA damage</keyword>
<dbReference type="PANTHER" id="PTHR11076">
    <property type="entry name" value="DNA REPAIR POLYMERASE UMUC / TRANSFERASE FAMILY MEMBER"/>
    <property type="match status" value="1"/>
</dbReference>
<dbReference type="Gene3D" id="3.30.70.270">
    <property type="match status" value="1"/>
</dbReference>
<evidence type="ECO:0000256" key="4">
    <source>
        <dbReference type="ARBA" id="ARBA00023204"/>
    </source>
</evidence>
<keyword evidence="4" id="KW-0234">DNA repair</keyword>
<protein>
    <submittedName>
        <fullName evidence="7">Y-family DNA polymerase</fullName>
    </submittedName>
</protein>
<dbReference type="InterPro" id="IPR017961">
    <property type="entry name" value="DNA_pol_Y-fam_little_finger"/>
</dbReference>
<dbReference type="Pfam" id="PF11799">
    <property type="entry name" value="IMS_C"/>
    <property type="match status" value="1"/>
</dbReference>
<keyword evidence="5" id="KW-0742">SOS response</keyword>
<dbReference type="InterPro" id="IPR043502">
    <property type="entry name" value="DNA/RNA_pol_sf"/>
</dbReference>
<reference evidence="7" key="1">
    <citation type="submission" date="2020-04" db="EMBL/GenBank/DDBJ databases">
        <title>Deep metagenomics examines the oral microbiome during advanced dental caries in children, revealing novel taxa and co-occurrences with host molecules.</title>
        <authorList>
            <person name="Baker J.L."/>
            <person name="Morton J.T."/>
            <person name="Dinis M."/>
            <person name="Alvarez R."/>
            <person name="Tran N.C."/>
            <person name="Knight R."/>
            <person name="Edlund A."/>
        </authorList>
    </citation>
    <scope>NUCLEOTIDE SEQUENCE</scope>
    <source>
        <strain evidence="7">JCVI_34_bin.1</strain>
    </source>
</reference>
<dbReference type="PROSITE" id="PS50173">
    <property type="entry name" value="UMUC"/>
    <property type="match status" value="1"/>
</dbReference>
<evidence type="ECO:0000313" key="8">
    <source>
        <dbReference type="Proteomes" id="UP000704068"/>
    </source>
</evidence>
<dbReference type="CDD" id="cd01700">
    <property type="entry name" value="PolY_Pol_V_umuC"/>
    <property type="match status" value="1"/>
</dbReference>
<feature type="domain" description="UmuC" evidence="6">
    <location>
        <begin position="2"/>
        <end position="187"/>
    </location>
</feature>
<dbReference type="Gene3D" id="3.30.1490.100">
    <property type="entry name" value="DNA polymerase, Y-family, little finger domain"/>
    <property type="match status" value="1"/>
</dbReference>
<organism evidence="7 8">
    <name type="scientific">Alloprevotella tannerae</name>
    <dbReference type="NCBI Taxonomy" id="76122"/>
    <lineage>
        <taxon>Bacteria</taxon>
        <taxon>Pseudomonadati</taxon>
        <taxon>Bacteroidota</taxon>
        <taxon>Bacteroidia</taxon>
        <taxon>Bacteroidales</taxon>
        <taxon>Prevotellaceae</taxon>
        <taxon>Alloprevotella</taxon>
    </lineage>
</organism>